<keyword evidence="3" id="KW-1185">Reference proteome</keyword>
<proteinExistence type="predicted"/>
<gene>
    <name evidence="2" type="ORF">QYE76_065825</name>
</gene>
<comment type="caution">
    <text evidence="2">The sequence shown here is derived from an EMBL/GenBank/DDBJ whole genome shotgun (WGS) entry which is preliminary data.</text>
</comment>
<accession>A0AAD8WAA2</accession>
<feature type="region of interest" description="Disordered" evidence="1">
    <location>
        <begin position="24"/>
        <end position="46"/>
    </location>
</feature>
<sequence>MVWPPRLASDAPFGLLIGFDLKTHGSKSPETSESRHIATPSREPKSLFCTTDGELEEIFTAITANASPSTSHVSPIHVFPVPSFTDDSSGASSESDRLQHMKDRIAQMEKDMRGIYALAAIIRKKNELAADAERYALAELQKAT</sequence>
<reference evidence="2" key="1">
    <citation type="submission" date="2023-07" db="EMBL/GenBank/DDBJ databases">
        <title>A chromosome-level genome assembly of Lolium multiflorum.</title>
        <authorList>
            <person name="Chen Y."/>
            <person name="Copetti D."/>
            <person name="Kolliker R."/>
            <person name="Studer B."/>
        </authorList>
    </citation>
    <scope>NUCLEOTIDE SEQUENCE</scope>
    <source>
        <strain evidence="2">02402/16</strain>
        <tissue evidence="2">Leaf</tissue>
    </source>
</reference>
<evidence type="ECO:0000313" key="3">
    <source>
        <dbReference type="Proteomes" id="UP001231189"/>
    </source>
</evidence>
<dbReference type="AlphaFoldDB" id="A0AAD8WAA2"/>
<dbReference type="EMBL" id="JAUUTY010000004">
    <property type="protein sequence ID" value="KAK1648020.1"/>
    <property type="molecule type" value="Genomic_DNA"/>
</dbReference>
<organism evidence="2 3">
    <name type="scientific">Lolium multiflorum</name>
    <name type="common">Italian ryegrass</name>
    <name type="synonym">Lolium perenne subsp. multiflorum</name>
    <dbReference type="NCBI Taxonomy" id="4521"/>
    <lineage>
        <taxon>Eukaryota</taxon>
        <taxon>Viridiplantae</taxon>
        <taxon>Streptophyta</taxon>
        <taxon>Embryophyta</taxon>
        <taxon>Tracheophyta</taxon>
        <taxon>Spermatophyta</taxon>
        <taxon>Magnoliopsida</taxon>
        <taxon>Liliopsida</taxon>
        <taxon>Poales</taxon>
        <taxon>Poaceae</taxon>
        <taxon>BOP clade</taxon>
        <taxon>Pooideae</taxon>
        <taxon>Poodae</taxon>
        <taxon>Poeae</taxon>
        <taxon>Poeae Chloroplast Group 2 (Poeae type)</taxon>
        <taxon>Loliodinae</taxon>
        <taxon>Loliinae</taxon>
        <taxon>Lolium</taxon>
    </lineage>
</organism>
<name>A0AAD8WAA2_LOLMU</name>
<evidence type="ECO:0000256" key="1">
    <source>
        <dbReference type="SAM" id="MobiDB-lite"/>
    </source>
</evidence>
<evidence type="ECO:0000313" key="2">
    <source>
        <dbReference type="EMBL" id="KAK1648020.1"/>
    </source>
</evidence>
<protein>
    <submittedName>
        <fullName evidence="2">Uncharacterized protein</fullName>
    </submittedName>
</protein>
<dbReference type="Proteomes" id="UP001231189">
    <property type="component" value="Unassembled WGS sequence"/>
</dbReference>